<dbReference type="InParanoid" id="A0A078A5F9"/>
<organism evidence="5 6">
    <name type="scientific">Stylonychia lemnae</name>
    <name type="common">Ciliate</name>
    <dbReference type="NCBI Taxonomy" id="5949"/>
    <lineage>
        <taxon>Eukaryota</taxon>
        <taxon>Sar</taxon>
        <taxon>Alveolata</taxon>
        <taxon>Ciliophora</taxon>
        <taxon>Intramacronucleata</taxon>
        <taxon>Spirotrichea</taxon>
        <taxon>Stichotrichia</taxon>
        <taxon>Sporadotrichida</taxon>
        <taxon>Oxytrichidae</taxon>
        <taxon>Stylonychinae</taxon>
        <taxon>Stylonychia</taxon>
    </lineage>
</organism>
<dbReference type="PROSITE" id="PS50297">
    <property type="entry name" value="ANK_REP_REGION"/>
    <property type="match status" value="1"/>
</dbReference>
<dbReference type="InterPro" id="IPR036770">
    <property type="entry name" value="Ankyrin_rpt-contain_sf"/>
</dbReference>
<feature type="compositionally biased region" description="Polar residues" evidence="4">
    <location>
        <begin position="61"/>
        <end position="76"/>
    </location>
</feature>
<dbReference type="SUPFAM" id="SSF48403">
    <property type="entry name" value="Ankyrin repeat"/>
    <property type="match status" value="2"/>
</dbReference>
<evidence type="ECO:0000313" key="6">
    <source>
        <dbReference type="Proteomes" id="UP000039865"/>
    </source>
</evidence>
<keyword evidence="2 3" id="KW-0040">ANK repeat</keyword>
<dbReference type="Proteomes" id="UP000039865">
    <property type="component" value="Unassembled WGS sequence"/>
</dbReference>
<dbReference type="InterPro" id="IPR002110">
    <property type="entry name" value="Ankyrin_rpt"/>
</dbReference>
<dbReference type="SMART" id="SM00248">
    <property type="entry name" value="ANK"/>
    <property type="match status" value="7"/>
</dbReference>
<accession>A0A078A5F9</accession>
<evidence type="ECO:0000256" key="4">
    <source>
        <dbReference type="SAM" id="MobiDB-lite"/>
    </source>
</evidence>
<dbReference type="AlphaFoldDB" id="A0A078A5F9"/>
<feature type="region of interest" description="Disordered" evidence="4">
    <location>
        <begin position="1"/>
        <end position="24"/>
    </location>
</feature>
<keyword evidence="6" id="KW-1185">Reference proteome</keyword>
<sequence>MSNGPTPQNKIARNSTGSLTEPPLFLRRASNIGLSKKLRSQQTQKLAKTVKDTFNKDPSEQSDFNSINSFDSGTDSNRTRQKSERKKNIKVTQFASSLNQAEQVDNALMEAVLTNNVKRVQDYISGFPSQYEKQKKLNQRDKFKRTPLFYALYHNNYELVNFLLNEGADTLFSDSTGRTLLHYACMLGVQKPILHLLIDFNNKYDLTQGHIEEAQEEYLRRQLSKFDIPPKKPRQKTSIIPQVGAGMAMQLNMEAIKMGHKQIVPIVNNQPMTSLLPKKGKQLDPLVLDVERSRKSITKDDSYDPQKIFMKNIVEESASGDSHENSQYSSRLQQVALGMPKQSSIFQNRKQSKIGAFGLGKVQLINSLMRYNAIPLIRDHKGRKPIDMIDDQDIKEQMLKFETMYEEKYSGNPGNLRKSLVLDDYDKHRSQNNHQTESNLMSKAEEIEEQIEEDEVNTTNNDQKDESQNKQKFNQRMGRRLQFTKTELASMSDQILSSFCIGIYKDNALTFKMRFDDKENFKYLLLRKILVTNHDLNGNNCIHYAIQLEKTEFLSFLMEGKFDSEIMKMCEKGTQSINDQFTHLMAKEVCETIRTAKYPWMPHALKALEKSNIKEGNTCLHMAIDIGNKQIFNYVMTFLKIRDHMRGIDKNRYWNLFQLSQSVIEFKNKQDNTPLLFSAKRNQYDFFEILVENGCNLYTQCNKFMNVLHYAVLNENLSMIQQIVYADAESDKLMKEKNFRDETPVMLDDRGKYDNIFHHIWEACSINNSQMMERLEWLVKTEKYYVNQKTLVGQNTPLHFAVIHENLKAIEFLCKHNEIQINERNILGQTPQDLALLIPKKKISLKIIEYLNKKALQISKNKNGKQNLQPTPPTLLKNLSCLPNLNNNSDSSFVSKGNKNSGNLQSGKSNHGSLLGIVSYGNHQLKDTSPSGRKKFPANMKSTDKNLPVKHFQSIIYENHKTRIVGRLSLQPNIIDTTSQLQAKIRTSSPISNSSDESDKEDSGLNLANNMQAHSSHMLLDDIVKRNNSSWEPQNLEKFIQIYDAYIENEETIGVFGAEVFQRWKSSLIKQDDSKKQESREWFKQIDLKKKGMITINQIIDSNDVLDDMFITQLEKAKFIDYLQRQYSETKISEEVFIKILMNNQYKQ</sequence>
<feature type="region of interest" description="Disordered" evidence="4">
    <location>
        <begin position="53"/>
        <end position="87"/>
    </location>
</feature>
<gene>
    <name evidence="5" type="primary">Contig7880.g8410</name>
    <name evidence="5" type="ORF">STYLEM_6098</name>
</gene>
<dbReference type="OrthoDB" id="296285at2759"/>
<proteinExistence type="predicted"/>
<dbReference type="PANTHER" id="PTHR24126">
    <property type="entry name" value="ANKYRIN REPEAT, PH AND SEC7 DOMAIN CONTAINING PROTEIN SECG-RELATED"/>
    <property type="match status" value="1"/>
</dbReference>
<keyword evidence="1" id="KW-0677">Repeat</keyword>
<evidence type="ECO:0000313" key="5">
    <source>
        <dbReference type="EMBL" id="CDW77129.1"/>
    </source>
</evidence>
<evidence type="ECO:0000256" key="3">
    <source>
        <dbReference type="PROSITE-ProRule" id="PRU00023"/>
    </source>
</evidence>
<feature type="repeat" description="ANK" evidence="3">
    <location>
        <begin position="143"/>
        <end position="175"/>
    </location>
</feature>
<name>A0A078A5F9_STYLE</name>
<protein>
    <submittedName>
        <fullName evidence="5">Ankyrin repeat</fullName>
    </submittedName>
</protein>
<evidence type="ECO:0000256" key="1">
    <source>
        <dbReference type="ARBA" id="ARBA00022737"/>
    </source>
</evidence>
<dbReference type="Pfam" id="PF13606">
    <property type="entry name" value="Ank_3"/>
    <property type="match status" value="1"/>
</dbReference>
<dbReference type="Pfam" id="PF12796">
    <property type="entry name" value="Ank_2"/>
    <property type="match status" value="1"/>
</dbReference>
<feature type="region of interest" description="Disordered" evidence="4">
    <location>
        <begin position="982"/>
        <end position="1005"/>
    </location>
</feature>
<feature type="compositionally biased region" description="Polar residues" evidence="4">
    <location>
        <begin position="1"/>
        <end position="19"/>
    </location>
</feature>
<reference evidence="5 6" key="1">
    <citation type="submission" date="2014-06" db="EMBL/GenBank/DDBJ databases">
        <authorList>
            <person name="Swart Estienne"/>
        </authorList>
    </citation>
    <scope>NUCLEOTIDE SEQUENCE [LARGE SCALE GENOMIC DNA]</scope>
    <source>
        <strain evidence="5 6">130c</strain>
    </source>
</reference>
<dbReference type="Gene3D" id="1.25.40.20">
    <property type="entry name" value="Ankyrin repeat-containing domain"/>
    <property type="match status" value="3"/>
</dbReference>
<feature type="region of interest" description="Disordered" evidence="4">
    <location>
        <begin position="448"/>
        <end position="477"/>
    </location>
</feature>
<dbReference type="EMBL" id="CCKQ01005860">
    <property type="protein sequence ID" value="CDW77129.1"/>
    <property type="molecule type" value="Genomic_DNA"/>
</dbReference>
<evidence type="ECO:0000256" key="2">
    <source>
        <dbReference type="ARBA" id="ARBA00023043"/>
    </source>
</evidence>
<dbReference type="PANTHER" id="PTHR24126:SF14">
    <property type="entry name" value="ANK_REP_REGION DOMAIN-CONTAINING PROTEIN"/>
    <property type="match status" value="1"/>
</dbReference>
<dbReference type="PROSITE" id="PS50088">
    <property type="entry name" value="ANK_REPEAT"/>
    <property type="match status" value="1"/>
</dbReference>